<evidence type="ECO:0000313" key="4">
    <source>
        <dbReference type="Proteomes" id="UP000001317"/>
    </source>
</evidence>
<keyword evidence="4" id="KW-1185">Reference proteome</keyword>
<evidence type="ECO:0000256" key="1">
    <source>
        <dbReference type="SAM" id="Phobius"/>
    </source>
</evidence>
<name>B0TVF1_SHEHH</name>
<gene>
    <name evidence="3" type="ordered locus">Shal_2277</name>
</gene>
<dbReference type="KEGG" id="shl:Shal_2277"/>
<reference evidence="3" key="1">
    <citation type="submission" date="2008-01" db="EMBL/GenBank/DDBJ databases">
        <title>Complete sequence of Shewanella halifaxensis HAW-EB4.</title>
        <authorList>
            <consortium name="US DOE Joint Genome Institute"/>
            <person name="Copeland A."/>
            <person name="Lucas S."/>
            <person name="Lapidus A."/>
            <person name="Glavina del Rio T."/>
            <person name="Dalin E."/>
            <person name="Tice H."/>
            <person name="Bruce D."/>
            <person name="Goodwin L."/>
            <person name="Pitluck S."/>
            <person name="Sims D."/>
            <person name="Brettin T."/>
            <person name="Detter J.C."/>
            <person name="Han C."/>
            <person name="Kuske C.R."/>
            <person name="Schmutz J."/>
            <person name="Larimer F."/>
            <person name="Land M."/>
            <person name="Hauser L."/>
            <person name="Kyrpides N."/>
            <person name="Kim E."/>
            <person name="Zhao J.-S."/>
            <person name="Richardson P."/>
        </authorList>
    </citation>
    <scope>NUCLEOTIDE SEQUENCE [LARGE SCALE GENOMIC DNA]</scope>
    <source>
        <strain evidence="3">HAW-EB4</strain>
    </source>
</reference>
<feature type="domain" description="TadE-like" evidence="2">
    <location>
        <begin position="6"/>
        <end position="48"/>
    </location>
</feature>
<proteinExistence type="predicted"/>
<dbReference type="InterPro" id="IPR012495">
    <property type="entry name" value="TadE-like_dom"/>
</dbReference>
<dbReference type="RefSeq" id="WP_012277365.1">
    <property type="nucleotide sequence ID" value="NC_010334.1"/>
</dbReference>
<dbReference type="OrthoDB" id="6948598at2"/>
<dbReference type="HOGENOM" id="CLU_136271_1_0_6"/>
<keyword evidence="1" id="KW-0812">Transmembrane</keyword>
<dbReference type="eggNOG" id="COG4961">
    <property type="taxonomic scope" value="Bacteria"/>
</dbReference>
<sequence>MKHIRGVYAIEFSIVASVFFLVLFSAIEVGRLLYTYNVLHEAARRAARIAVVCQVSSDIHSQALFNGANLVPNLTNDNLIISYLRLDGTVIEDLVNDRGFIRLVRAEVTNYQHQFLVPGLTQTLNSPTFSATLPRESLGVFKGGTSDCS</sequence>
<dbReference type="AlphaFoldDB" id="B0TVF1"/>
<dbReference type="Pfam" id="PF07811">
    <property type="entry name" value="TadE"/>
    <property type="match status" value="1"/>
</dbReference>
<protein>
    <submittedName>
        <fullName evidence="3">TadE family protein</fullName>
    </submittedName>
</protein>
<feature type="transmembrane region" description="Helical" evidence="1">
    <location>
        <begin position="7"/>
        <end position="27"/>
    </location>
</feature>
<dbReference type="STRING" id="458817.Shal_2277"/>
<evidence type="ECO:0000259" key="2">
    <source>
        <dbReference type="Pfam" id="PF07811"/>
    </source>
</evidence>
<dbReference type="Proteomes" id="UP000001317">
    <property type="component" value="Chromosome"/>
</dbReference>
<keyword evidence="1" id="KW-0472">Membrane</keyword>
<evidence type="ECO:0000313" key="3">
    <source>
        <dbReference type="EMBL" id="ABZ76836.1"/>
    </source>
</evidence>
<accession>B0TVF1</accession>
<dbReference type="EMBL" id="CP000931">
    <property type="protein sequence ID" value="ABZ76836.1"/>
    <property type="molecule type" value="Genomic_DNA"/>
</dbReference>
<organism evidence="3 4">
    <name type="scientific">Shewanella halifaxensis (strain HAW-EB4)</name>
    <dbReference type="NCBI Taxonomy" id="458817"/>
    <lineage>
        <taxon>Bacteria</taxon>
        <taxon>Pseudomonadati</taxon>
        <taxon>Pseudomonadota</taxon>
        <taxon>Gammaproteobacteria</taxon>
        <taxon>Alteromonadales</taxon>
        <taxon>Shewanellaceae</taxon>
        <taxon>Shewanella</taxon>
    </lineage>
</organism>
<keyword evidence="1" id="KW-1133">Transmembrane helix</keyword>